<evidence type="ECO:0000259" key="4">
    <source>
        <dbReference type="PROSITE" id="PS50011"/>
    </source>
</evidence>
<keyword evidence="2" id="KW-0067">ATP-binding</keyword>
<evidence type="ECO:0000313" key="6">
    <source>
        <dbReference type="Proteomes" id="UP000243217"/>
    </source>
</evidence>
<dbReference type="PANTHER" id="PTHR46008">
    <property type="entry name" value="LEAF RUST 10 DISEASE-RESISTANCE LOCUS RECEPTOR-LIKE PROTEIN KINASE-LIKE 1.4"/>
    <property type="match status" value="1"/>
</dbReference>
<comment type="caution">
    <text evidence="5">The sequence shown here is derived from an EMBL/GenBank/DDBJ whole genome shotgun (WGS) entry which is preliminary data.</text>
</comment>
<dbReference type="GO" id="GO:0004672">
    <property type="term" value="F:protein kinase activity"/>
    <property type="evidence" value="ECO:0007669"/>
    <property type="project" value="InterPro"/>
</dbReference>
<keyword evidence="3" id="KW-1133">Transmembrane helix</keyword>
<dbReference type="InterPro" id="IPR008271">
    <property type="entry name" value="Ser/Thr_kinase_AS"/>
</dbReference>
<reference evidence="5 6" key="1">
    <citation type="journal article" date="2014" name="Genome Biol. Evol.">
        <title>The secreted proteins of Achlya hypogyna and Thraustotheca clavata identify the ancestral oomycete secretome and reveal gene acquisitions by horizontal gene transfer.</title>
        <authorList>
            <person name="Misner I."/>
            <person name="Blouin N."/>
            <person name="Leonard G."/>
            <person name="Richards T.A."/>
            <person name="Lane C.E."/>
        </authorList>
    </citation>
    <scope>NUCLEOTIDE SEQUENCE [LARGE SCALE GENOMIC DNA]</scope>
    <source>
        <strain evidence="5 6">ATCC 34112</strain>
    </source>
</reference>
<keyword evidence="3" id="KW-0472">Membrane</keyword>
<accession>A0A1V9ZJ72</accession>
<dbReference type="Proteomes" id="UP000243217">
    <property type="component" value="Unassembled WGS sequence"/>
</dbReference>
<gene>
    <name evidence="5" type="ORF">THRCLA_06820</name>
</gene>
<evidence type="ECO:0000313" key="5">
    <source>
        <dbReference type="EMBL" id="OQR97981.1"/>
    </source>
</evidence>
<dbReference type="SUPFAM" id="SSF56112">
    <property type="entry name" value="Protein kinase-like (PK-like)"/>
    <property type="match status" value="1"/>
</dbReference>
<feature type="transmembrane region" description="Helical" evidence="3">
    <location>
        <begin position="7"/>
        <end position="26"/>
    </location>
</feature>
<dbReference type="AlphaFoldDB" id="A0A1V9ZJ72"/>
<name>A0A1V9ZJ72_9STRA</name>
<dbReference type="PROSITE" id="PS50011">
    <property type="entry name" value="PROTEIN_KINASE_DOM"/>
    <property type="match status" value="1"/>
</dbReference>
<feature type="transmembrane region" description="Helical" evidence="3">
    <location>
        <begin position="126"/>
        <end position="149"/>
    </location>
</feature>
<dbReference type="EMBL" id="JNBS01001875">
    <property type="protein sequence ID" value="OQR97981.1"/>
    <property type="molecule type" value="Genomic_DNA"/>
</dbReference>
<feature type="domain" description="Protein kinase" evidence="4">
    <location>
        <begin position="118"/>
        <end position="413"/>
    </location>
</feature>
<protein>
    <recommendedName>
        <fullName evidence="4">Protein kinase domain-containing protein</fullName>
    </recommendedName>
</protein>
<keyword evidence="3" id="KW-0812">Transmembrane</keyword>
<dbReference type="InterPro" id="IPR011009">
    <property type="entry name" value="Kinase-like_dom_sf"/>
</dbReference>
<organism evidence="5 6">
    <name type="scientific">Thraustotheca clavata</name>
    <dbReference type="NCBI Taxonomy" id="74557"/>
    <lineage>
        <taxon>Eukaryota</taxon>
        <taxon>Sar</taxon>
        <taxon>Stramenopiles</taxon>
        <taxon>Oomycota</taxon>
        <taxon>Saprolegniomycetes</taxon>
        <taxon>Saprolegniales</taxon>
        <taxon>Achlyaceae</taxon>
        <taxon>Thraustotheca</taxon>
    </lineage>
</organism>
<dbReference type="InterPro" id="IPR000719">
    <property type="entry name" value="Prot_kinase_dom"/>
</dbReference>
<dbReference type="Gene3D" id="1.10.510.10">
    <property type="entry name" value="Transferase(Phosphotransferase) domain 1"/>
    <property type="match status" value="1"/>
</dbReference>
<keyword evidence="6" id="KW-1185">Reference proteome</keyword>
<evidence type="ECO:0000256" key="1">
    <source>
        <dbReference type="ARBA" id="ARBA00022741"/>
    </source>
</evidence>
<dbReference type="PROSITE" id="PS00108">
    <property type="entry name" value="PROTEIN_KINASE_ST"/>
    <property type="match status" value="1"/>
</dbReference>
<evidence type="ECO:0000256" key="3">
    <source>
        <dbReference type="SAM" id="Phobius"/>
    </source>
</evidence>
<evidence type="ECO:0000256" key="2">
    <source>
        <dbReference type="ARBA" id="ARBA00022840"/>
    </source>
</evidence>
<dbReference type="Pfam" id="PF00069">
    <property type="entry name" value="Pkinase"/>
    <property type="match status" value="1"/>
</dbReference>
<dbReference type="STRING" id="74557.A0A1V9ZJ72"/>
<proteinExistence type="predicted"/>
<keyword evidence="1" id="KW-0547">Nucleotide-binding</keyword>
<sequence length="443" mass="49779">MDNLLKYLYVNYVETFAFVKLSYTLWSTLSLFLTYLTMTSACSNTNLTNITIDADTATTLNRLNPYKNDGQGYIGFVVDRYITIDSVKCKASGGTIQQLFKGKTNFSIEACVLSANSTTSTSSMGLGIILSIVAGVIAIGIAIVALIYIRRKKSRELTLVSDPFPKKLPDYAYPKIDKENTESCDGPNKSRPPSNKDFVIDVTRIRNHRLEACSDLVTPSEDQGLLLWLESPFVVKFIGASWIRPIEMQCYTYIQSIIGGLLYLHTYNPSIIHRDLKSPNVLMDSEEGTKLVDFGLSRVIEDITTLTAGIGLIDGWHLKSLQIQNIQRLQTFIHLESFCQNFAHIYRTSRQGNWTITDRQTLILQLKPSFDGKDVPPWVKEMALECLQFKEKARPTAVQLVGKLRQATKSTFITKKTSTEVILQRLNALHSFLKVVDIEACAI</sequence>
<feature type="non-terminal residue" evidence="5">
    <location>
        <position position="443"/>
    </location>
</feature>
<dbReference type="GO" id="GO:0005524">
    <property type="term" value="F:ATP binding"/>
    <property type="evidence" value="ECO:0007669"/>
    <property type="project" value="UniProtKB-KW"/>
</dbReference>
<dbReference type="OrthoDB" id="3256376at2759"/>